<keyword evidence="2" id="KW-1185">Reference proteome</keyword>
<sequence length="403" mass="45969">MVGGRIWLWRIFLSQDVHAMVMQSVLTSTPSRVLHTTIAHVSKPTASSAHTYTQFIVRVSDERSPGLNWTVYRRYSEFRNLKLALEEAIKHESMCRHCNIMSKHTCFVLFPSRRLFGNLREKTLEARRIGLNAFLDAVTKHARTCREITTCQTRPLMDKFLMVHDMRYTYLNVDMEADVERNNGALREKSKEISGLARRSSSLVNQIDPLSVCLDYRDDIVRSCPEEWTFACDELAADPKVDQPQAEEASALNVYRQQEGSQQHDTSRLSVNHNTVPNLLSYTNGRRSRTHSWNESTVPVTSSQRFMSERDQSAYKLKASSSTSRHSDPGLARNELLNFTRGSFSGGGQAQRPEGRPRSRKLHLSSAAKRVKKLEEAEARFSIQAQTRKPKSLPRLAPISEEN</sequence>
<dbReference type="EMBL" id="CM047580">
    <property type="protein sequence ID" value="KAI9922083.1"/>
    <property type="molecule type" value="Genomic_DNA"/>
</dbReference>
<evidence type="ECO:0000313" key="1">
    <source>
        <dbReference type="EMBL" id="KAI9922083.1"/>
    </source>
</evidence>
<accession>A0ACC0WW55</accession>
<reference evidence="1 2" key="1">
    <citation type="journal article" date="2022" name="bioRxiv">
        <title>The genome of the oomycete Peronosclerospora sorghi, a cosmopolitan pathogen of maize and sorghum, is inflated with dispersed pseudogenes.</title>
        <authorList>
            <person name="Fletcher K."/>
            <person name="Martin F."/>
            <person name="Isakeit T."/>
            <person name="Cavanaugh K."/>
            <person name="Magill C."/>
            <person name="Michelmore R."/>
        </authorList>
    </citation>
    <scope>NUCLEOTIDE SEQUENCE [LARGE SCALE GENOMIC DNA]</scope>
    <source>
        <strain evidence="1">P6</strain>
    </source>
</reference>
<gene>
    <name evidence="1" type="ORF">PsorP6_002225</name>
</gene>
<evidence type="ECO:0000313" key="2">
    <source>
        <dbReference type="Proteomes" id="UP001163321"/>
    </source>
</evidence>
<dbReference type="Proteomes" id="UP001163321">
    <property type="component" value="Chromosome 1"/>
</dbReference>
<comment type="caution">
    <text evidence="1">The sequence shown here is derived from an EMBL/GenBank/DDBJ whole genome shotgun (WGS) entry which is preliminary data.</text>
</comment>
<organism evidence="1 2">
    <name type="scientific">Peronosclerospora sorghi</name>
    <dbReference type="NCBI Taxonomy" id="230839"/>
    <lineage>
        <taxon>Eukaryota</taxon>
        <taxon>Sar</taxon>
        <taxon>Stramenopiles</taxon>
        <taxon>Oomycota</taxon>
        <taxon>Peronosporomycetes</taxon>
        <taxon>Peronosporales</taxon>
        <taxon>Peronosporaceae</taxon>
        <taxon>Peronosclerospora</taxon>
    </lineage>
</organism>
<protein>
    <submittedName>
        <fullName evidence="1">Uncharacterized protein</fullName>
    </submittedName>
</protein>
<name>A0ACC0WW55_9STRA</name>
<proteinExistence type="predicted"/>